<proteinExistence type="predicted"/>
<dbReference type="RefSeq" id="WP_169063813.1">
    <property type="nucleotide sequence ID" value="NZ_FOWQ01000001.1"/>
</dbReference>
<dbReference type="PANTHER" id="PTHR43316:SF9">
    <property type="entry name" value="ACID DEHALOGENASE, PUTATIVE (AFU_ORTHOLOGUE AFUA_6G14460)-RELATED"/>
    <property type="match status" value="1"/>
</dbReference>
<evidence type="ECO:0000256" key="1">
    <source>
        <dbReference type="ARBA" id="ARBA00022801"/>
    </source>
</evidence>
<dbReference type="AlphaFoldDB" id="A0A1I5JZR6"/>
<dbReference type="InterPro" id="IPR023214">
    <property type="entry name" value="HAD_sf"/>
</dbReference>
<dbReference type="EMBL" id="FOWQ01000001">
    <property type="protein sequence ID" value="SFO78305.1"/>
    <property type="molecule type" value="Genomic_DNA"/>
</dbReference>
<keyword evidence="3" id="KW-1185">Reference proteome</keyword>
<dbReference type="GO" id="GO:0016787">
    <property type="term" value="F:hydrolase activity"/>
    <property type="evidence" value="ECO:0007669"/>
    <property type="project" value="UniProtKB-KW"/>
</dbReference>
<dbReference type="Gene3D" id="1.10.150.750">
    <property type="match status" value="1"/>
</dbReference>
<evidence type="ECO:0000313" key="3">
    <source>
        <dbReference type="Proteomes" id="UP000198857"/>
    </source>
</evidence>
<dbReference type="Gene3D" id="3.40.50.1000">
    <property type="entry name" value="HAD superfamily/HAD-like"/>
    <property type="match status" value="1"/>
</dbReference>
<keyword evidence="1" id="KW-0378">Hydrolase</keyword>
<accession>A0A1I5JZR6</accession>
<reference evidence="3" key="1">
    <citation type="submission" date="2016-10" db="EMBL/GenBank/DDBJ databases">
        <authorList>
            <person name="Varghese N."/>
            <person name="Submissions S."/>
        </authorList>
    </citation>
    <scope>NUCLEOTIDE SEQUENCE [LARGE SCALE GENOMIC DNA]</scope>
    <source>
        <strain evidence="3">DSM 44208</strain>
    </source>
</reference>
<evidence type="ECO:0000313" key="2">
    <source>
        <dbReference type="EMBL" id="SFO78305.1"/>
    </source>
</evidence>
<dbReference type="SUPFAM" id="SSF56784">
    <property type="entry name" value="HAD-like"/>
    <property type="match status" value="1"/>
</dbReference>
<sequence length="225" mass="24310">MDLHLPRSALVTFDLFSALVDSRAGGSAVFAGLARRRGWPVTGDRVHDVWDRRNKASQRDLATWVPFAEHSRRALAGAYAELGLAGDPGEDVGLLLGSVGDWPLWPDVATGLPAVARHRRTGILSNVDDDVFARTRVAALAREAEVLTSERLRAYKPAPEIYHRARASAGEIVHVASSARDVRGALEAGIPVVRLRRPGHHVDQDGPAPTVEVDDLHALLAVLRG</sequence>
<dbReference type="InterPro" id="IPR036412">
    <property type="entry name" value="HAD-like_sf"/>
</dbReference>
<name>A0A1I5JZR6_9ACTN</name>
<dbReference type="STRING" id="1523247.SAMN05660464_1162"/>
<dbReference type="PANTHER" id="PTHR43316">
    <property type="entry name" value="HYDROLASE, HALOACID DELAHOGENASE-RELATED"/>
    <property type="match status" value="1"/>
</dbReference>
<protein>
    <submittedName>
        <fullName evidence="2">2-haloacid dehalogenase</fullName>
    </submittedName>
</protein>
<gene>
    <name evidence="2" type="ORF">SAMN05660464_1162</name>
</gene>
<dbReference type="InterPro" id="IPR051540">
    <property type="entry name" value="S-2-haloacid_dehalogenase"/>
</dbReference>
<dbReference type="Proteomes" id="UP000198857">
    <property type="component" value="Unassembled WGS sequence"/>
</dbReference>
<organism evidence="2 3">
    <name type="scientific">Geodermatophilus dictyosporus</name>
    <dbReference type="NCBI Taxonomy" id="1523247"/>
    <lineage>
        <taxon>Bacteria</taxon>
        <taxon>Bacillati</taxon>
        <taxon>Actinomycetota</taxon>
        <taxon>Actinomycetes</taxon>
        <taxon>Geodermatophilales</taxon>
        <taxon>Geodermatophilaceae</taxon>
        <taxon>Geodermatophilus</taxon>
    </lineage>
</organism>